<evidence type="ECO:0008006" key="3">
    <source>
        <dbReference type="Google" id="ProtNLM"/>
    </source>
</evidence>
<protein>
    <recommendedName>
        <fullName evidence="3">Mobile element protein</fullName>
    </recommendedName>
</protein>
<keyword evidence="2" id="KW-1185">Reference proteome</keyword>
<reference evidence="2" key="1">
    <citation type="submission" date="2017-04" db="EMBL/GenBank/DDBJ databases">
        <title>Genome evolution of the luminous symbionts of deep sea anglerfish.</title>
        <authorList>
            <person name="Hendry T.A."/>
        </authorList>
    </citation>
    <scope>NUCLEOTIDE SEQUENCE [LARGE SCALE GENOMIC DNA]</scope>
</reference>
<dbReference type="Proteomes" id="UP000219020">
    <property type="component" value="Unassembled WGS sequence"/>
</dbReference>
<dbReference type="InterPro" id="IPR036397">
    <property type="entry name" value="RNaseH_sf"/>
</dbReference>
<dbReference type="AlphaFoldDB" id="A0A2A5T5T4"/>
<dbReference type="EMBL" id="NBYY01000009">
    <property type="protein sequence ID" value="PCS23517.1"/>
    <property type="molecule type" value="Genomic_DNA"/>
</dbReference>
<evidence type="ECO:0000313" key="2">
    <source>
        <dbReference type="Proteomes" id="UP000219020"/>
    </source>
</evidence>
<dbReference type="GO" id="GO:0003676">
    <property type="term" value="F:nucleic acid binding"/>
    <property type="evidence" value="ECO:0007669"/>
    <property type="project" value="InterPro"/>
</dbReference>
<comment type="caution">
    <text evidence="1">The sequence shown here is derived from an EMBL/GenBank/DDBJ whole genome shotgun (WGS) entry which is preliminary data.</text>
</comment>
<proteinExistence type="predicted"/>
<gene>
    <name evidence="1" type="ORF">BTN49_0485</name>
</gene>
<evidence type="ECO:0000313" key="1">
    <source>
        <dbReference type="EMBL" id="PCS23517.1"/>
    </source>
</evidence>
<name>A0A2A5T5T4_9GAMM</name>
<accession>A0A2A5T5T4</accession>
<sequence length="68" mass="8199">MDNARFYKRSYTLEAIEARGCALECFSPYSTDLKPIKHKWAEVKSLRRKERYSIDELFYHNVDYANLF</sequence>
<dbReference type="Gene3D" id="3.30.420.10">
    <property type="entry name" value="Ribonuclease H-like superfamily/Ribonuclease H"/>
    <property type="match status" value="1"/>
</dbReference>
<organism evidence="1 2">
    <name type="scientific">Candidatus Enterovibrio escicola</name>
    <dbReference type="NCBI Taxonomy" id="1927127"/>
    <lineage>
        <taxon>Bacteria</taxon>
        <taxon>Pseudomonadati</taxon>
        <taxon>Pseudomonadota</taxon>
        <taxon>Gammaproteobacteria</taxon>
        <taxon>Vibrionales</taxon>
        <taxon>Vibrionaceae</taxon>
        <taxon>Enterovibrio</taxon>
    </lineage>
</organism>